<sequence length="138" mass="15715">MENEWVQFLQDKWYIILAAVVIVAIIIRIVKTVVKWVLVLAIAVSLIYYGSNYTDEIKAAGEKIWSYAKDEAMETMMDEASQAEYQVNSDGTFTIVSPNFKLDSVLNSDDVKITFKGQTFTMSRNSLINDFIERATPK</sequence>
<dbReference type="Proteomes" id="UP001596250">
    <property type="component" value="Unassembled WGS sequence"/>
</dbReference>
<keyword evidence="1" id="KW-0812">Transmembrane</keyword>
<organism evidence="2 3">
    <name type="scientific">Marinicrinis lubricantis</name>
    <dbReference type="NCBI Taxonomy" id="2086470"/>
    <lineage>
        <taxon>Bacteria</taxon>
        <taxon>Bacillati</taxon>
        <taxon>Bacillota</taxon>
        <taxon>Bacilli</taxon>
        <taxon>Bacillales</taxon>
        <taxon>Paenibacillaceae</taxon>
    </lineage>
</organism>
<keyword evidence="3" id="KW-1185">Reference proteome</keyword>
<keyword evidence="1" id="KW-1133">Transmembrane helix</keyword>
<accession>A0ABW1IQX2</accession>
<protein>
    <submittedName>
        <fullName evidence="2">Uncharacterized protein</fullName>
    </submittedName>
</protein>
<reference evidence="3" key="1">
    <citation type="journal article" date="2019" name="Int. J. Syst. Evol. Microbiol.">
        <title>The Global Catalogue of Microorganisms (GCM) 10K type strain sequencing project: providing services to taxonomists for standard genome sequencing and annotation.</title>
        <authorList>
            <consortium name="The Broad Institute Genomics Platform"/>
            <consortium name="The Broad Institute Genome Sequencing Center for Infectious Disease"/>
            <person name="Wu L."/>
            <person name="Ma J."/>
        </authorList>
    </citation>
    <scope>NUCLEOTIDE SEQUENCE [LARGE SCALE GENOMIC DNA]</scope>
    <source>
        <strain evidence="3">CCM 8749</strain>
    </source>
</reference>
<name>A0ABW1IQX2_9BACL</name>
<comment type="caution">
    <text evidence="2">The sequence shown here is derived from an EMBL/GenBank/DDBJ whole genome shotgun (WGS) entry which is preliminary data.</text>
</comment>
<evidence type="ECO:0000313" key="3">
    <source>
        <dbReference type="Proteomes" id="UP001596250"/>
    </source>
</evidence>
<feature type="transmembrane region" description="Helical" evidence="1">
    <location>
        <begin position="36"/>
        <end position="54"/>
    </location>
</feature>
<keyword evidence="1" id="KW-0472">Membrane</keyword>
<dbReference type="EMBL" id="JBHSQV010000163">
    <property type="protein sequence ID" value="MFC5987458.1"/>
    <property type="molecule type" value="Genomic_DNA"/>
</dbReference>
<dbReference type="RefSeq" id="WP_379894842.1">
    <property type="nucleotide sequence ID" value="NZ_CBCSCT010000040.1"/>
</dbReference>
<evidence type="ECO:0000313" key="2">
    <source>
        <dbReference type="EMBL" id="MFC5987458.1"/>
    </source>
</evidence>
<evidence type="ECO:0000256" key="1">
    <source>
        <dbReference type="SAM" id="Phobius"/>
    </source>
</evidence>
<gene>
    <name evidence="2" type="ORF">ACFPXP_13695</name>
</gene>
<feature type="transmembrane region" description="Helical" evidence="1">
    <location>
        <begin position="12"/>
        <end position="30"/>
    </location>
</feature>
<proteinExistence type="predicted"/>